<name>D8LV47_BLAHO</name>
<feature type="region of interest" description="Disordered" evidence="1">
    <location>
        <begin position="408"/>
        <end position="441"/>
    </location>
</feature>
<protein>
    <submittedName>
        <fullName evidence="2">Uncharacterized protein</fullName>
    </submittedName>
</protein>
<sequence>MRVPGDEAHIEIGLADLFIAAAPALQLLSLHNVIYVPQCMIYLIEGLELSIVNDIMSTPHRAIIQALHTIYASIDPRFMQSILAGVSSHNPKYLDILYQWCPEWAAPRYCHPALQANKQVVEGRAEIQNVPMQAEQVAGPSVAVDGWTIYWNKVKEAQQKGPAGFLESLEYVSIMRAYETNQSRQQMLGNYLMATLLPTISAYYLPQLGSNKQFVFTDVILANASSVLQVIHYVSSLCPQEANYLLHTTDMVQQLLAAVKQTQKDAAFVASIEQQAAQLFSLPPQSLADSYSAILQPGQQQQQQQQQVDPNETPRVTFMLPAERTDVTFGNVKGYEQQAEGAGPKERAESMLLSVRSEELVFPDVKVPEGEMDSQTTRLQMLGIAGSAIGSVSKANLAELEQSSKFQQIDTSSEVQSANLQPAQQEAGKTESQQPVQQELVQSVNQEPAQLTQPMNLQPTQPSQPAQPMNQQPSQPSQPAQPAQPSTQQVNQPVNQPSPNGGDAEDEGEEVAEKPPKKEEAKSTYTTQMPELPSVPTSLPQIQRATNSETQPEFE</sequence>
<proteinExistence type="predicted"/>
<keyword evidence="3" id="KW-1185">Reference proteome</keyword>
<feature type="compositionally biased region" description="Polar residues" evidence="1">
    <location>
        <begin position="430"/>
        <end position="441"/>
    </location>
</feature>
<organism evidence="2">
    <name type="scientific">Blastocystis hominis</name>
    <dbReference type="NCBI Taxonomy" id="12968"/>
    <lineage>
        <taxon>Eukaryota</taxon>
        <taxon>Sar</taxon>
        <taxon>Stramenopiles</taxon>
        <taxon>Bigyra</taxon>
        <taxon>Opalozoa</taxon>
        <taxon>Opalinata</taxon>
        <taxon>Blastocystidae</taxon>
        <taxon>Blastocystis</taxon>
    </lineage>
</organism>
<evidence type="ECO:0000313" key="2">
    <source>
        <dbReference type="EMBL" id="CBK19686.2"/>
    </source>
</evidence>
<dbReference type="GeneID" id="24917444"/>
<gene>
    <name evidence="2" type="ORF">GSBLH_T00000125001</name>
</gene>
<evidence type="ECO:0000313" key="3">
    <source>
        <dbReference type="Proteomes" id="UP000008312"/>
    </source>
</evidence>
<dbReference type="InParanoid" id="D8LV47"/>
<dbReference type="RefSeq" id="XP_012893734.1">
    <property type="nucleotide sequence ID" value="XM_013038280.1"/>
</dbReference>
<feature type="compositionally biased region" description="Basic and acidic residues" evidence="1">
    <location>
        <begin position="511"/>
        <end position="522"/>
    </location>
</feature>
<accession>D8LV47</accession>
<feature type="region of interest" description="Disordered" evidence="1">
    <location>
        <begin position="454"/>
        <end position="555"/>
    </location>
</feature>
<evidence type="ECO:0000256" key="1">
    <source>
        <dbReference type="SAM" id="MobiDB-lite"/>
    </source>
</evidence>
<feature type="compositionally biased region" description="Polar residues" evidence="1">
    <location>
        <begin position="408"/>
        <end position="424"/>
    </location>
</feature>
<dbReference type="EMBL" id="FN668638">
    <property type="protein sequence ID" value="CBK19686.2"/>
    <property type="molecule type" value="Genomic_DNA"/>
</dbReference>
<dbReference type="Proteomes" id="UP000008312">
    <property type="component" value="Unassembled WGS sequence"/>
</dbReference>
<dbReference type="AlphaFoldDB" id="D8LV47"/>
<reference evidence="2" key="1">
    <citation type="submission" date="2010-02" db="EMBL/GenBank/DDBJ databases">
        <title>Sequencing and annotation of the Blastocystis hominis genome.</title>
        <authorList>
            <person name="Wincker P."/>
        </authorList>
    </citation>
    <scope>NUCLEOTIDE SEQUENCE</scope>
    <source>
        <strain evidence="2">Singapore isolate B</strain>
    </source>
</reference>
<feature type="compositionally biased region" description="Polar residues" evidence="1">
    <location>
        <begin position="523"/>
        <end position="555"/>
    </location>
</feature>
<feature type="compositionally biased region" description="Low complexity" evidence="1">
    <location>
        <begin position="461"/>
        <end position="502"/>
    </location>
</feature>